<dbReference type="STRING" id="1297742.A176_000701"/>
<organism evidence="2 3">
    <name type="scientific">Pseudomyxococcus hansupus</name>
    <dbReference type="NCBI Taxonomy" id="1297742"/>
    <lineage>
        <taxon>Bacteria</taxon>
        <taxon>Pseudomonadati</taxon>
        <taxon>Myxococcota</taxon>
        <taxon>Myxococcia</taxon>
        <taxon>Myxococcales</taxon>
        <taxon>Cystobacterineae</taxon>
        <taxon>Myxococcaceae</taxon>
        <taxon>Pseudomyxococcus</taxon>
    </lineage>
</organism>
<dbReference type="CDD" id="cd00448">
    <property type="entry name" value="YjgF_YER057c_UK114_family"/>
    <property type="match status" value="1"/>
</dbReference>
<dbReference type="Pfam" id="PF01042">
    <property type="entry name" value="Ribonuc_L-PSP"/>
    <property type="match status" value="1"/>
</dbReference>
<gene>
    <name evidence="2" type="ORF">A176_000701</name>
</gene>
<dbReference type="PATRIC" id="fig|1297742.4.peg.713"/>
<dbReference type="PANTHER" id="PTHR11803:SF58">
    <property type="entry name" value="PROTEIN HMF1-RELATED"/>
    <property type="match status" value="1"/>
</dbReference>
<dbReference type="PANTHER" id="PTHR11803">
    <property type="entry name" value="2-IMINOBUTANOATE/2-IMINOPROPANOATE DEAMINASE RIDA"/>
    <property type="match status" value="1"/>
</dbReference>
<dbReference type="InterPro" id="IPR035959">
    <property type="entry name" value="RutC-like_sf"/>
</dbReference>
<evidence type="ECO:0000313" key="3">
    <source>
        <dbReference type="Proteomes" id="UP000009026"/>
    </source>
</evidence>
<sequence length="125" mass="12888">MKAINPPDRAAPEFYSQAIEVTDAKRTLYISGQVGVAPDGSVPEGIEAQARQALANLNALLEQAGMTNRNIVKTTIYLTDAAHLPGFMAAGAGTLASPPPATTLLIVKALAAPPLLIEIEAIAVG</sequence>
<reference evidence="2 3" key="1">
    <citation type="journal article" date="2016" name="PLoS ONE">
        <title>Complete Genome Sequence and Comparative Genomics of a Novel Myxobacterium Myxococcus hansupus.</title>
        <authorList>
            <person name="Sharma G."/>
            <person name="Narwani T."/>
            <person name="Subramanian S."/>
        </authorList>
    </citation>
    <scope>NUCLEOTIDE SEQUENCE [LARGE SCALE GENOMIC DNA]</scope>
    <source>
        <strain evidence="3">mixupus</strain>
    </source>
</reference>
<dbReference type="eggNOG" id="COG0251">
    <property type="taxonomic scope" value="Bacteria"/>
</dbReference>
<comment type="similarity">
    <text evidence="1">Belongs to the RutC family.</text>
</comment>
<dbReference type="KEGG" id="mym:A176_000701"/>
<dbReference type="GO" id="GO:0005829">
    <property type="term" value="C:cytosol"/>
    <property type="evidence" value="ECO:0007669"/>
    <property type="project" value="TreeGrafter"/>
</dbReference>
<evidence type="ECO:0000313" key="2">
    <source>
        <dbReference type="EMBL" id="AKQ63789.1"/>
    </source>
</evidence>
<dbReference type="Gene3D" id="3.30.1330.40">
    <property type="entry name" value="RutC-like"/>
    <property type="match status" value="1"/>
</dbReference>
<name>A0A0H4WM02_9BACT</name>
<evidence type="ECO:0000256" key="1">
    <source>
        <dbReference type="ARBA" id="ARBA00010552"/>
    </source>
</evidence>
<dbReference type="RefSeq" id="WP_002640661.1">
    <property type="nucleotide sequence ID" value="NZ_CP012109.1"/>
</dbReference>
<dbReference type="Proteomes" id="UP000009026">
    <property type="component" value="Chromosome"/>
</dbReference>
<dbReference type="SUPFAM" id="SSF55298">
    <property type="entry name" value="YjgF-like"/>
    <property type="match status" value="1"/>
</dbReference>
<dbReference type="GO" id="GO:0019239">
    <property type="term" value="F:deaminase activity"/>
    <property type="evidence" value="ECO:0007669"/>
    <property type="project" value="TreeGrafter"/>
</dbReference>
<dbReference type="AlphaFoldDB" id="A0A0H4WM02"/>
<dbReference type="InterPro" id="IPR006175">
    <property type="entry name" value="YjgF/YER057c/UK114"/>
</dbReference>
<accession>A0A0H4WM02</accession>
<keyword evidence="3" id="KW-1185">Reference proteome</keyword>
<protein>
    <submittedName>
        <fullName evidence="2">Endoribonuclease L-PSP</fullName>
    </submittedName>
</protein>
<dbReference type="EMBL" id="CP012109">
    <property type="protein sequence ID" value="AKQ63789.1"/>
    <property type="molecule type" value="Genomic_DNA"/>
</dbReference>
<proteinExistence type="inferred from homology"/>
<dbReference type="OrthoDB" id="9803101at2"/>